<evidence type="ECO:0000313" key="2">
    <source>
        <dbReference type="Proteomes" id="UP000028006"/>
    </source>
</evidence>
<organism evidence="1 2">
    <name type="scientific">Endozoicomonas montiporae</name>
    <dbReference type="NCBI Taxonomy" id="1027273"/>
    <lineage>
        <taxon>Bacteria</taxon>
        <taxon>Pseudomonadati</taxon>
        <taxon>Pseudomonadota</taxon>
        <taxon>Gammaproteobacteria</taxon>
        <taxon>Oceanospirillales</taxon>
        <taxon>Endozoicomonadaceae</taxon>
        <taxon>Endozoicomonas</taxon>
    </lineage>
</organism>
<dbReference type="EMBL" id="JOKG01000002">
    <property type="protein sequence ID" value="KEQ14513.1"/>
    <property type="molecule type" value="Genomic_DNA"/>
</dbReference>
<keyword evidence="2" id="KW-1185">Reference proteome</keyword>
<protein>
    <recommendedName>
        <fullName evidence="3">Phage tail assembly protein</fullName>
    </recommendedName>
</protein>
<gene>
    <name evidence="1" type="ORF">GZ77_09200</name>
</gene>
<comment type="caution">
    <text evidence="1">The sequence shown here is derived from an EMBL/GenBank/DDBJ whole genome shotgun (WGS) entry which is preliminary data.</text>
</comment>
<dbReference type="AlphaFoldDB" id="A0A081N7U0"/>
<name>A0A081N7U0_9GAMM</name>
<accession>A0A081N7U0</accession>
<sequence length="81" mass="9011">MSKKEAFKLQYPIEVDGIETDTLHLRRMTVADLEAVEHEKNELKRGTAILARLANIPPAVVSTMDVADFEKISEKAAGFLV</sequence>
<evidence type="ECO:0000313" key="1">
    <source>
        <dbReference type="EMBL" id="KEQ14513.1"/>
    </source>
</evidence>
<evidence type="ECO:0008006" key="3">
    <source>
        <dbReference type="Google" id="ProtNLM"/>
    </source>
</evidence>
<dbReference type="Pfam" id="PF10109">
    <property type="entry name" value="Phage_TAC_7"/>
    <property type="match status" value="1"/>
</dbReference>
<dbReference type="Proteomes" id="UP000028006">
    <property type="component" value="Unassembled WGS sequence"/>
</dbReference>
<dbReference type="InterPro" id="IPR019289">
    <property type="entry name" value="Phage_tail_E/E"/>
</dbReference>
<dbReference type="RefSeq" id="WP_034874424.1">
    <property type="nucleotide sequence ID" value="NZ_JOKG01000002.1"/>
</dbReference>
<reference evidence="1 2" key="1">
    <citation type="submission" date="2014-06" db="EMBL/GenBank/DDBJ databases">
        <title>Whole Genome Sequences of Three Symbiotic Endozoicomonas Bacteria.</title>
        <authorList>
            <person name="Neave M.J."/>
            <person name="Apprill A."/>
            <person name="Voolstra C.R."/>
        </authorList>
    </citation>
    <scope>NUCLEOTIDE SEQUENCE [LARGE SCALE GENOMIC DNA]</scope>
    <source>
        <strain evidence="1 2">LMG 24815</strain>
    </source>
</reference>
<proteinExistence type="predicted"/>
<dbReference type="eggNOG" id="ENOG503137S">
    <property type="taxonomic scope" value="Bacteria"/>
</dbReference>